<evidence type="ECO:0000256" key="1">
    <source>
        <dbReference type="SAM" id="Phobius"/>
    </source>
</evidence>
<dbReference type="InterPro" id="IPR052072">
    <property type="entry name" value="Vascular_dev_regulator"/>
</dbReference>
<dbReference type="AlphaFoldDB" id="F6I3M6"/>
<dbReference type="eggNOG" id="KOG0160">
    <property type="taxonomic scope" value="Eukaryota"/>
</dbReference>
<dbReference type="PANTHER" id="PTHR16027:SF6">
    <property type="entry name" value="DILUTE DOMAIN-CONTAINING PROTEIN"/>
    <property type="match status" value="1"/>
</dbReference>
<evidence type="ECO:0000313" key="3">
    <source>
        <dbReference type="EMBL" id="CCB61536.1"/>
    </source>
</evidence>
<keyword evidence="1" id="KW-1133">Transmembrane helix</keyword>
<protein>
    <recommendedName>
        <fullName evidence="2">Dilute domain-containing protein</fullName>
    </recommendedName>
</protein>
<dbReference type="HOGENOM" id="CLU_1689898_0_0_1"/>
<keyword evidence="1" id="KW-0472">Membrane</keyword>
<proteinExistence type="predicted"/>
<keyword evidence="4" id="KW-1185">Reference proteome</keyword>
<dbReference type="InParanoid" id="F6I3M6"/>
<dbReference type="PANTHER" id="PTHR16027">
    <property type="entry name" value="DILUTE DOMAIN-CONTAINING PROTEIN YPR089W"/>
    <property type="match status" value="1"/>
</dbReference>
<evidence type="ECO:0000313" key="4">
    <source>
        <dbReference type="Proteomes" id="UP000009183"/>
    </source>
</evidence>
<dbReference type="Pfam" id="PF01843">
    <property type="entry name" value="DIL"/>
    <property type="match status" value="1"/>
</dbReference>
<feature type="domain" description="Dilute" evidence="2">
    <location>
        <begin position="41"/>
        <end position="156"/>
    </location>
</feature>
<dbReference type="Proteomes" id="UP000009183">
    <property type="component" value="Chromosome 8"/>
</dbReference>
<name>F6I3M6_VITVI</name>
<organism evidence="3 4">
    <name type="scientific">Vitis vinifera</name>
    <name type="common">Grape</name>
    <dbReference type="NCBI Taxonomy" id="29760"/>
    <lineage>
        <taxon>Eukaryota</taxon>
        <taxon>Viridiplantae</taxon>
        <taxon>Streptophyta</taxon>
        <taxon>Embryophyta</taxon>
        <taxon>Tracheophyta</taxon>
        <taxon>Spermatophyta</taxon>
        <taxon>Magnoliopsida</taxon>
        <taxon>eudicotyledons</taxon>
        <taxon>Gunneridae</taxon>
        <taxon>Pentapetalae</taxon>
        <taxon>rosids</taxon>
        <taxon>Vitales</taxon>
        <taxon>Vitaceae</taxon>
        <taxon>Viteae</taxon>
        <taxon>Vitis</taxon>
    </lineage>
</organism>
<dbReference type="InterPro" id="IPR002710">
    <property type="entry name" value="Dilute_dom"/>
</dbReference>
<dbReference type="EMBL" id="FN596742">
    <property type="protein sequence ID" value="CCB61536.1"/>
    <property type="molecule type" value="Genomic_DNA"/>
</dbReference>
<dbReference type="OrthoDB" id="6108017at2759"/>
<reference evidence="4" key="1">
    <citation type="journal article" date="2007" name="Nature">
        <title>The grapevine genome sequence suggests ancestral hexaploidization in major angiosperm phyla.</title>
        <authorList>
            <consortium name="The French-Italian Public Consortium for Grapevine Genome Characterization."/>
            <person name="Jaillon O."/>
            <person name="Aury J.-M."/>
            <person name="Noel B."/>
            <person name="Policriti A."/>
            <person name="Clepet C."/>
            <person name="Casagrande A."/>
            <person name="Choisne N."/>
            <person name="Aubourg S."/>
            <person name="Vitulo N."/>
            <person name="Jubin C."/>
            <person name="Vezzi A."/>
            <person name="Legeai F."/>
            <person name="Hugueney P."/>
            <person name="Dasilva C."/>
            <person name="Horner D."/>
            <person name="Mica E."/>
            <person name="Jublot D."/>
            <person name="Poulain J."/>
            <person name="Bruyere C."/>
            <person name="Billault A."/>
            <person name="Segurens B."/>
            <person name="Gouyvenoux M."/>
            <person name="Ugarte E."/>
            <person name="Cattonaro F."/>
            <person name="Anthouard V."/>
            <person name="Vico V."/>
            <person name="Del Fabbro C."/>
            <person name="Alaux M."/>
            <person name="Di Gaspero G."/>
            <person name="Dumas V."/>
            <person name="Felice N."/>
            <person name="Paillard S."/>
            <person name="Juman I."/>
            <person name="Moroldo M."/>
            <person name="Scalabrin S."/>
            <person name="Canaguier A."/>
            <person name="Le Clainche I."/>
            <person name="Malacrida G."/>
            <person name="Durand E."/>
            <person name="Pesole G."/>
            <person name="Laucou V."/>
            <person name="Chatelet P."/>
            <person name="Merdinoglu D."/>
            <person name="Delledonne M."/>
            <person name="Pezzotti M."/>
            <person name="Lecharny A."/>
            <person name="Scarpelli C."/>
            <person name="Artiguenave F."/>
            <person name="Pe M.E."/>
            <person name="Valle G."/>
            <person name="Morgante M."/>
            <person name="Caboche M."/>
            <person name="Adam-Blondon A.-F."/>
            <person name="Weissenbach J."/>
            <person name="Quetier F."/>
            <person name="Wincker P."/>
        </authorList>
    </citation>
    <scope>NUCLEOTIDE SEQUENCE [LARGE SCALE GENOMIC DNA]</scope>
    <source>
        <strain evidence="4">cv. Pinot noir / PN40024</strain>
    </source>
</reference>
<feature type="transmembrane region" description="Helical" evidence="1">
    <location>
        <begin position="53"/>
        <end position="78"/>
    </location>
</feature>
<dbReference type="PaxDb" id="29760-VIT_08s0032g00390.t01"/>
<evidence type="ECO:0000259" key="2">
    <source>
        <dbReference type="PROSITE" id="PS51126"/>
    </source>
</evidence>
<gene>
    <name evidence="3" type="ordered locus">VIT_08s0032g00390</name>
</gene>
<dbReference type="PROSITE" id="PS51126">
    <property type="entry name" value="DILUTE"/>
    <property type="match status" value="1"/>
</dbReference>
<accession>F6I3M6</accession>
<sequence>MIKKTTLNVPGTALSDFIFFLVTLPSAKGISSLPKLSAPTHNVVTPSPETCYLFFLFSQLNSTLFFIPMLPFLCYFLLPEISPGRPSKKQPPSLTPKRSSTNTLLLRRECCSFSNGEFVKTGLAELENLCHEATKEYAGSAWDELRHIRQAVGFLV</sequence>
<keyword evidence="1" id="KW-0812">Transmembrane</keyword>